<keyword evidence="3 8" id="KW-0349">Heme</keyword>
<evidence type="ECO:0000256" key="7">
    <source>
        <dbReference type="ARBA" id="ARBA00023033"/>
    </source>
</evidence>
<dbReference type="PRINTS" id="PR00463">
    <property type="entry name" value="EP450I"/>
</dbReference>
<evidence type="ECO:0000256" key="2">
    <source>
        <dbReference type="ARBA" id="ARBA00005179"/>
    </source>
</evidence>
<comment type="cofactor">
    <cofactor evidence="1 8">
        <name>heme</name>
        <dbReference type="ChEBI" id="CHEBI:30413"/>
    </cofactor>
</comment>
<evidence type="ECO:0000256" key="5">
    <source>
        <dbReference type="ARBA" id="ARBA00023002"/>
    </source>
</evidence>
<dbReference type="PANTHER" id="PTHR24305">
    <property type="entry name" value="CYTOCHROME P450"/>
    <property type="match status" value="1"/>
</dbReference>
<dbReference type="GO" id="GO:0016705">
    <property type="term" value="F:oxidoreductase activity, acting on paired donors, with incorporation or reduction of molecular oxygen"/>
    <property type="evidence" value="ECO:0007669"/>
    <property type="project" value="InterPro"/>
</dbReference>
<protein>
    <recommendedName>
        <fullName evidence="11">Cytochrome P450</fullName>
    </recommendedName>
</protein>
<evidence type="ECO:0000256" key="8">
    <source>
        <dbReference type="PIRSR" id="PIRSR602401-1"/>
    </source>
</evidence>
<dbReference type="InterPro" id="IPR002401">
    <property type="entry name" value="Cyt_P450_E_grp-I"/>
</dbReference>
<keyword evidence="5" id="KW-0560">Oxidoreductase</keyword>
<dbReference type="PRINTS" id="PR00385">
    <property type="entry name" value="P450"/>
</dbReference>
<dbReference type="InterPro" id="IPR036396">
    <property type="entry name" value="Cyt_P450_sf"/>
</dbReference>
<evidence type="ECO:0000256" key="3">
    <source>
        <dbReference type="ARBA" id="ARBA00022617"/>
    </source>
</evidence>
<dbReference type="GO" id="GO:0005506">
    <property type="term" value="F:iron ion binding"/>
    <property type="evidence" value="ECO:0007669"/>
    <property type="project" value="InterPro"/>
</dbReference>
<proteinExistence type="predicted"/>
<dbReference type="SUPFAM" id="SSF48264">
    <property type="entry name" value="Cytochrome P450"/>
    <property type="match status" value="1"/>
</dbReference>
<dbReference type="GO" id="GO:0020037">
    <property type="term" value="F:heme binding"/>
    <property type="evidence" value="ECO:0007669"/>
    <property type="project" value="InterPro"/>
</dbReference>
<keyword evidence="4 8" id="KW-0479">Metal-binding</keyword>
<dbReference type="InterPro" id="IPR050121">
    <property type="entry name" value="Cytochrome_P450_monoxygenase"/>
</dbReference>
<dbReference type="OrthoDB" id="10029320at2759"/>
<evidence type="ECO:0008006" key="11">
    <source>
        <dbReference type="Google" id="ProtNLM"/>
    </source>
</evidence>
<name>A0A8H3IZ82_9LECA</name>
<dbReference type="GO" id="GO:0004497">
    <property type="term" value="F:monooxygenase activity"/>
    <property type="evidence" value="ECO:0007669"/>
    <property type="project" value="UniProtKB-KW"/>
</dbReference>
<organism evidence="9 10">
    <name type="scientific">Imshaugia aleurites</name>
    <dbReference type="NCBI Taxonomy" id="172621"/>
    <lineage>
        <taxon>Eukaryota</taxon>
        <taxon>Fungi</taxon>
        <taxon>Dikarya</taxon>
        <taxon>Ascomycota</taxon>
        <taxon>Pezizomycotina</taxon>
        <taxon>Lecanoromycetes</taxon>
        <taxon>OSLEUM clade</taxon>
        <taxon>Lecanoromycetidae</taxon>
        <taxon>Lecanorales</taxon>
        <taxon>Lecanorineae</taxon>
        <taxon>Parmeliaceae</taxon>
        <taxon>Imshaugia</taxon>
    </lineage>
</organism>
<evidence type="ECO:0000256" key="6">
    <source>
        <dbReference type="ARBA" id="ARBA00023004"/>
    </source>
</evidence>
<dbReference type="EMBL" id="CAJPDT010000087">
    <property type="protein sequence ID" value="CAF9935990.1"/>
    <property type="molecule type" value="Genomic_DNA"/>
</dbReference>
<reference evidence="9" key="1">
    <citation type="submission" date="2021-03" db="EMBL/GenBank/DDBJ databases">
        <authorList>
            <person name="Tagirdzhanova G."/>
        </authorList>
    </citation>
    <scope>NUCLEOTIDE SEQUENCE</scope>
</reference>
<dbReference type="InterPro" id="IPR001128">
    <property type="entry name" value="Cyt_P450"/>
</dbReference>
<evidence type="ECO:0000256" key="1">
    <source>
        <dbReference type="ARBA" id="ARBA00001971"/>
    </source>
</evidence>
<dbReference type="AlphaFoldDB" id="A0A8H3IZ82"/>
<feature type="binding site" description="axial binding residue" evidence="8">
    <location>
        <position position="285"/>
    </location>
    <ligand>
        <name>heme</name>
        <dbReference type="ChEBI" id="CHEBI:30413"/>
    </ligand>
    <ligandPart>
        <name>Fe</name>
        <dbReference type="ChEBI" id="CHEBI:18248"/>
    </ligandPart>
</feature>
<dbReference type="PANTHER" id="PTHR24305:SF107">
    <property type="entry name" value="P450, PUTATIVE (EUROFUNG)-RELATED"/>
    <property type="match status" value="1"/>
</dbReference>
<gene>
    <name evidence="9" type="ORF">IMSHALPRED_010421</name>
</gene>
<keyword evidence="10" id="KW-1185">Reference proteome</keyword>
<comment type="pathway">
    <text evidence="2">Secondary metabolite biosynthesis.</text>
</comment>
<dbReference type="Gene3D" id="1.10.630.10">
    <property type="entry name" value="Cytochrome P450"/>
    <property type="match status" value="1"/>
</dbReference>
<comment type="caution">
    <text evidence="9">The sequence shown here is derived from an EMBL/GenBank/DDBJ whole genome shotgun (WGS) entry which is preliminary data.</text>
</comment>
<keyword evidence="7" id="KW-0503">Monooxygenase</keyword>
<sequence>MKDLTDNLTMDIIGRVVLDTQLDSQTQSNPLVDALRIQVRWLTFGADANPFVRYNPMRPLVHWYNLGRMNDYVSREVDKRIAQLRNQESYSAKGNKSIIDLVLTTYMAENTARKTQVMDSTFKKFTMSQIKLFLFSGHDTTSSTVCYIFYVLATNPSILTRVRAEHASIIGRDTSRIASLIASDPFLLNKLPYTLAVIKETLRLYPAVSSTRAGEPNFNVSDDEGRLFPTDGFLVWANPLPIHRDPVYWDKPDEFLPERWLVMPGDPLYPVKGAWRPFEHGSRNCIGQELAMLEIKIIMVMTVGRFEIELMYEALNRAKGIRIVHGQRGYQIQRAQPSDNLPCRVTKVIS</sequence>
<evidence type="ECO:0000313" key="9">
    <source>
        <dbReference type="EMBL" id="CAF9935990.1"/>
    </source>
</evidence>
<dbReference type="Proteomes" id="UP000664534">
    <property type="component" value="Unassembled WGS sequence"/>
</dbReference>
<evidence type="ECO:0000313" key="10">
    <source>
        <dbReference type="Proteomes" id="UP000664534"/>
    </source>
</evidence>
<keyword evidence="6 8" id="KW-0408">Iron</keyword>
<evidence type="ECO:0000256" key="4">
    <source>
        <dbReference type="ARBA" id="ARBA00022723"/>
    </source>
</evidence>
<accession>A0A8H3IZ82</accession>
<dbReference type="Pfam" id="PF00067">
    <property type="entry name" value="p450"/>
    <property type="match status" value="1"/>
</dbReference>